<dbReference type="Proteomes" id="UP000247892">
    <property type="component" value="Unassembled WGS sequence"/>
</dbReference>
<dbReference type="InterPro" id="IPR025734">
    <property type="entry name" value="EspG"/>
</dbReference>
<evidence type="ECO:0000256" key="4">
    <source>
        <dbReference type="ARBA" id="ARBA00023186"/>
    </source>
</evidence>
<accession>A0A318LU41</accession>
<evidence type="ECO:0000256" key="2">
    <source>
        <dbReference type="ARBA" id="ARBA00006411"/>
    </source>
</evidence>
<evidence type="ECO:0000313" key="6">
    <source>
        <dbReference type="Proteomes" id="UP000247892"/>
    </source>
</evidence>
<dbReference type="RefSeq" id="WP_110335871.1">
    <property type="nucleotide sequence ID" value="NZ_JBHVKT010000016.1"/>
</dbReference>
<keyword evidence="4" id="KW-0143">Chaperone</keyword>
<comment type="caution">
    <text evidence="5">The sequence shown here is derived from an EMBL/GenBank/DDBJ whole genome shotgun (WGS) entry which is preliminary data.</text>
</comment>
<sequence>MSERFEFVLGSVEASVVGQALGVDVRRFPLRIRNTTTDPVRLIKLAKIVTGELAKRRLVVGNALHNQVQNAFGLFGDHRLSVAITGIDGLGEHITVLAFTDGSQALGITQRGDDELFFSLFSDDEFVDVLAGVLPAAQAAPGAPATVRSSVTEHKSALAARRAAEREHDEEETDAFGNISIISMVEPPPERNRGDGESDERRLRRVLAGERHGGGQITVTGHGGAAPHSLSWLDAEAGRYLVHTTGDGGEFVARYEPAGYDDVVRAIRDAVSRAY</sequence>
<gene>
    <name evidence="5" type="ORF">BA062_10380</name>
</gene>
<organism evidence="5 6">
    <name type="scientific">Prauserella flavalba</name>
    <dbReference type="NCBI Taxonomy" id="1477506"/>
    <lineage>
        <taxon>Bacteria</taxon>
        <taxon>Bacillati</taxon>
        <taxon>Actinomycetota</taxon>
        <taxon>Actinomycetes</taxon>
        <taxon>Pseudonocardiales</taxon>
        <taxon>Pseudonocardiaceae</taxon>
        <taxon>Prauserella</taxon>
    </lineage>
</organism>
<reference evidence="5 6" key="1">
    <citation type="submission" date="2016-07" db="EMBL/GenBank/DDBJ databases">
        <title>Draft genome sequence of Prauserella sp. YIM 121212, isolated from alkaline soil.</title>
        <authorList>
            <person name="Ruckert C."/>
            <person name="Albersmeier A."/>
            <person name="Jiang C.-L."/>
            <person name="Jiang Y."/>
            <person name="Kalinowski J."/>
            <person name="Schneider O."/>
            <person name="Winkler A."/>
            <person name="Zotchev S.B."/>
        </authorList>
    </citation>
    <scope>NUCLEOTIDE SEQUENCE [LARGE SCALE GENOMIC DNA]</scope>
    <source>
        <strain evidence="5 6">YIM 121212</strain>
    </source>
</reference>
<comment type="subcellular location">
    <subcellularLocation>
        <location evidence="1">Cytoplasm</location>
    </subcellularLocation>
</comment>
<keyword evidence="6" id="KW-1185">Reference proteome</keyword>
<dbReference type="EMBL" id="MASU01000005">
    <property type="protein sequence ID" value="PXY35868.1"/>
    <property type="molecule type" value="Genomic_DNA"/>
</dbReference>
<dbReference type="OrthoDB" id="3687316at2"/>
<evidence type="ECO:0000256" key="1">
    <source>
        <dbReference type="ARBA" id="ARBA00004496"/>
    </source>
</evidence>
<dbReference type="Pfam" id="PF14011">
    <property type="entry name" value="ESX-1_EspG"/>
    <property type="match status" value="1"/>
</dbReference>
<evidence type="ECO:0000313" key="5">
    <source>
        <dbReference type="EMBL" id="PXY35868.1"/>
    </source>
</evidence>
<name>A0A318LU41_9PSEU</name>
<comment type="similarity">
    <text evidence="2">Belongs to the EspG family.</text>
</comment>
<proteinExistence type="inferred from homology"/>
<evidence type="ECO:0008006" key="7">
    <source>
        <dbReference type="Google" id="ProtNLM"/>
    </source>
</evidence>
<dbReference type="AlphaFoldDB" id="A0A318LU41"/>
<evidence type="ECO:0000256" key="3">
    <source>
        <dbReference type="ARBA" id="ARBA00022490"/>
    </source>
</evidence>
<protein>
    <recommendedName>
        <fullName evidence="7">ESX secretion-associated protein EspG</fullName>
    </recommendedName>
</protein>
<keyword evidence="3" id="KW-0963">Cytoplasm</keyword>